<gene>
    <name evidence="1" type="ORF">C7S18_18925</name>
</gene>
<dbReference type="KEGG" id="xba:C7S18_18925"/>
<name>A0A2P1PW79_9GAMM</name>
<protein>
    <recommendedName>
        <fullName evidence="3">IS110 family transposase</fullName>
    </recommendedName>
</protein>
<evidence type="ECO:0000313" key="2">
    <source>
        <dbReference type="Proteomes" id="UP000241074"/>
    </source>
</evidence>
<proteinExistence type="predicted"/>
<evidence type="ECO:0000313" key="1">
    <source>
        <dbReference type="EMBL" id="AVP99115.1"/>
    </source>
</evidence>
<keyword evidence="2" id="KW-1185">Reference proteome</keyword>
<organism evidence="1 2">
    <name type="scientific">Ahniella affigens</name>
    <dbReference type="NCBI Taxonomy" id="2021234"/>
    <lineage>
        <taxon>Bacteria</taxon>
        <taxon>Pseudomonadati</taxon>
        <taxon>Pseudomonadota</taxon>
        <taxon>Gammaproteobacteria</taxon>
        <taxon>Lysobacterales</taxon>
        <taxon>Rhodanobacteraceae</taxon>
        <taxon>Ahniella</taxon>
    </lineage>
</organism>
<accession>A0A2P1PW79</accession>
<dbReference type="Proteomes" id="UP000241074">
    <property type="component" value="Chromosome"/>
</dbReference>
<dbReference type="AlphaFoldDB" id="A0A2P1PW79"/>
<sequence>MSANPDRSVRTALIHGARAVFSWRHKHDDAMRRWISAVAVRRGNKRAIVAMANKLARIVFRILHNHQPFDLNKAFA</sequence>
<reference evidence="1 2" key="2">
    <citation type="submission" date="2018-03" db="EMBL/GenBank/DDBJ databases">
        <authorList>
            <person name="Keele B.F."/>
        </authorList>
    </citation>
    <scope>NUCLEOTIDE SEQUENCE [LARGE SCALE GENOMIC DNA]</scope>
    <source>
        <strain evidence="1 2">D13</strain>
    </source>
</reference>
<dbReference type="EMBL" id="CP027860">
    <property type="protein sequence ID" value="AVP99115.1"/>
    <property type="molecule type" value="Genomic_DNA"/>
</dbReference>
<reference evidence="1 2" key="1">
    <citation type="submission" date="2018-03" db="EMBL/GenBank/DDBJ databases">
        <title>Ahniella affigens gen. nov., sp. nov., a gammaproteobacterium isolated from sandy soil near a stream.</title>
        <authorList>
            <person name="Ko Y."/>
            <person name="Kim J.-H."/>
        </authorList>
    </citation>
    <scope>NUCLEOTIDE SEQUENCE [LARGE SCALE GENOMIC DNA]</scope>
    <source>
        <strain evidence="1 2">D13</strain>
    </source>
</reference>
<evidence type="ECO:0008006" key="3">
    <source>
        <dbReference type="Google" id="ProtNLM"/>
    </source>
</evidence>